<proteinExistence type="inferred from homology"/>
<dbReference type="GO" id="GO:0016491">
    <property type="term" value="F:oxidoreductase activity"/>
    <property type="evidence" value="ECO:0007669"/>
    <property type="project" value="UniProtKB-KW"/>
</dbReference>
<dbReference type="Pfam" id="PF00248">
    <property type="entry name" value="Aldo_ket_red"/>
    <property type="match status" value="1"/>
</dbReference>
<dbReference type="PANTHER" id="PTHR43364:SF7">
    <property type="entry name" value="NADP-DEPENDENT OXIDOREDUCTASE DOMAIN-CONTAINING PROTEIN-RELATED"/>
    <property type="match status" value="1"/>
</dbReference>
<evidence type="ECO:0000256" key="3">
    <source>
        <dbReference type="ARBA" id="ARBA00038157"/>
    </source>
</evidence>
<dbReference type="InterPro" id="IPR050523">
    <property type="entry name" value="AKR_Detox_Biosynth"/>
</dbReference>
<keyword evidence="1" id="KW-0521">NADP</keyword>
<protein>
    <submittedName>
        <fullName evidence="5">Aldo/keto reductase</fullName>
    </submittedName>
</protein>
<keyword evidence="6" id="KW-1185">Reference proteome</keyword>
<evidence type="ECO:0000313" key="6">
    <source>
        <dbReference type="Proteomes" id="UP000799429"/>
    </source>
</evidence>
<evidence type="ECO:0000313" key="5">
    <source>
        <dbReference type="EMBL" id="KAF2838740.1"/>
    </source>
</evidence>
<dbReference type="InterPro" id="IPR036812">
    <property type="entry name" value="NAD(P)_OxRdtase_dom_sf"/>
</dbReference>
<dbReference type="InterPro" id="IPR023210">
    <property type="entry name" value="NADP_OxRdtase_dom"/>
</dbReference>
<reference evidence="5" key="1">
    <citation type="journal article" date="2020" name="Stud. Mycol.">
        <title>101 Dothideomycetes genomes: a test case for predicting lifestyles and emergence of pathogens.</title>
        <authorList>
            <person name="Haridas S."/>
            <person name="Albert R."/>
            <person name="Binder M."/>
            <person name="Bloem J."/>
            <person name="Labutti K."/>
            <person name="Salamov A."/>
            <person name="Andreopoulos B."/>
            <person name="Baker S."/>
            <person name="Barry K."/>
            <person name="Bills G."/>
            <person name="Bluhm B."/>
            <person name="Cannon C."/>
            <person name="Castanera R."/>
            <person name="Culley D."/>
            <person name="Daum C."/>
            <person name="Ezra D."/>
            <person name="Gonzalez J."/>
            <person name="Henrissat B."/>
            <person name="Kuo A."/>
            <person name="Liang C."/>
            <person name="Lipzen A."/>
            <person name="Lutzoni F."/>
            <person name="Magnuson J."/>
            <person name="Mondo S."/>
            <person name="Nolan M."/>
            <person name="Ohm R."/>
            <person name="Pangilinan J."/>
            <person name="Park H.-J."/>
            <person name="Ramirez L."/>
            <person name="Alfaro M."/>
            <person name="Sun H."/>
            <person name="Tritt A."/>
            <person name="Yoshinaga Y."/>
            <person name="Zwiers L.-H."/>
            <person name="Turgeon B."/>
            <person name="Goodwin S."/>
            <person name="Spatafora J."/>
            <person name="Crous P."/>
            <person name="Grigoriev I."/>
        </authorList>
    </citation>
    <scope>NUCLEOTIDE SEQUENCE</scope>
    <source>
        <strain evidence="5">CBS 101060</strain>
    </source>
</reference>
<dbReference type="EMBL" id="MU006096">
    <property type="protein sequence ID" value="KAF2838740.1"/>
    <property type="molecule type" value="Genomic_DNA"/>
</dbReference>
<evidence type="ECO:0000259" key="4">
    <source>
        <dbReference type="Pfam" id="PF00248"/>
    </source>
</evidence>
<accession>A0A9P4VQV4</accession>
<evidence type="ECO:0000256" key="2">
    <source>
        <dbReference type="ARBA" id="ARBA00023002"/>
    </source>
</evidence>
<name>A0A9P4VQV4_9PEZI</name>
<dbReference type="PANTHER" id="PTHR43364">
    <property type="entry name" value="NADH-SPECIFIC METHYLGLYOXAL REDUCTASE-RELATED"/>
    <property type="match status" value="1"/>
</dbReference>
<dbReference type="Proteomes" id="UP000799429">
    <property type="component" value="Unassembled WGS sequence"/>
</dbReference>
<dbReference type="SUPFAM" id="SSF51430">
    <property type="entry name" value="NAD(P)-linked oxidoreductase"/>
    <property type="match status" value="1"/>
</dbReference>
<comment type="caution">
    <text evidence="5">The sequence shown here is derived from an EMBL/GenBank/DDBJ whole genome shotgun (WGS) entry which is preliminary data.</text>
</comment>
<evidence type="ECO:0000256" key="1">
    <source>
        <dbReference type="ARBA" id="ARBA00022857"/>
    </source>
</evidence>
<dbReference type="Gene3D" id="3.20.20.100">
    <property type="entry name" value="NADP-dependent oxidoreductase domain"/>
    <property type="match status" value="1"/>
</dbReference>
<sequence length="345" mass="38978">MVFFLTPKPKTFLDYQRILSPTGCLPSWEGRVCRCSKDTTFEILDNFWNAGGNFIDTSNNYQFEESEEPTKYTKYWLVMKKDPRVHSSFQGNHSKSLRVSVEDSLKKLQTNCIDIDYSTSIPEVMQSLNPLATAGKVLYLGVSDTPAWVVSKANHYARDHGLAQFMIYQGMWNAANCDLERDIISMCRDEGMAIAPWSALGSGQFKTVEQRKQPGGRATGPNSEKAIKISEVLEKIAKEKILSSLAMAYVLHRAPNVFLVIGGLNSAHLQGPIDALGISLTEEELEEIDDSSEFDSWFPQAFMFSFWGAKYDSRKNTKNVMLVQNASWLHIPEQDVNYQAPRMNQ</sequence>
<keyword evidence="2" id="KW-0560">Oxidoreductase</keyword>
<feature type="domain" description="NADP-dependent oxidoreductase" evidence="4">
    <location>
        <begin position="34"/>
        <end position="291"/>
    </location>
</feature>
<comment type="similarity">
    <text evidence="3">Belongs to the aldo/keto reductase family. Aldo/keto reductase 2 subfamily.</text>
</comment>
<dbReference type="AlphaFoldDB" id="A0A9P4VQV4"/>
<dbReference type="OrthoDB" id="48988at2759"/>
<organism evidence="5 6">
    <name type="scientific">Patellaria atrata CBS 101060</name>
    <dbReference type="NCBI Taxonomy" id="1346257"/>
    <lineage>
        <taxon>Eukaryota</taxon>
        <taxon>Fungi</taxon>
        <taxon>Dikarya</taxon>
        <taxon>Ascomycota</taxon>
        <taxon>Pezizomycotina</taxon>
        <taxon>Dothideomycetes</taxon>
        <taxon>Dothideomycetes incertae sedis</taxon>
        <taxon>Patellariales</taxon>
        <taxon>Patellariaceae</taxon>
        <taxon>Patellaria</taxon>
    </lineage>
</organism>
<gene>
    <name evidence="5" type="ORF">M501DRAFT_1011510</name>
</gene>